<organism evidence="12 13">
    <name type="scientific">Anolis carolinensis</name>
    <name type="common">Green anole</name>
    <name type="synonym">American chameleon</name>
    <dbReference type="NCBI Taxonomy" id="28377"/>
    <lineage>
        <taxon>Eukaryota</taxon>
        <taxon>Metazoa</taxon>
        <taxon>Chordata</taxon>
        <taxon>Craniata</taxon>
        <taxon>Vertebrata</taxon>
        <taxon>Euteleostomi</taxon>
        <taxon>Lepidosauria</taxon>
        <taxon>Squamata</taxon>
        <taxon>Bifurcata</taxon>
        <taxon>Unidentata</taxon>
        <taxon>Episquamata</taxon>
        <taxon>Toxicofera</taxon>
        <taxon>Iguania</taxon>
        <taxon>Dactyloidae</taxon>
        <taxon>Anolis</taxon>
    </lineage>
</organism>
<dbReference type="Pfam" id="PF08687">
    <property type="entry name" value="ASD2"/>
    <property type="match status" value="1"/>
</dbReference>
<feature type="region of interest" description="Disordered" evidence="9">
    <location>
        <begin position="1056"/>
        <end position="1158"/>
    </location>
</feature>
<dbReference type="GO" id="GO:0030864">
    <property type="term" value="C:cortical actin cytoskeleton"/>
    <property type="evidence" value="ECO:0000318"/>
    <property type="project" value="GO_Central"/>
</dbReference>
<feature type="compositionally biased region" description="Polar residues" evidence="9">
    <location>
        <begin position="1190"/>
        <end position="1205"/>
    </location>
</feature>
<evidence type="ECO:0000256" key="4">
    <source>
        <dbReference type="ARBA" id="ARBA00022701"/>
    </source>
</evidence>
<evidence type="ECO:0000313" key="13">
    <source>
        <dbReference type="Proteomes" id="UP000001646"/>
    </source>
</evidence>
<evidence type="ECO:0000256" key="7">
    <source>
        <dbReference type="PROSITE-ProRule" id="PRU00637"/>
    </source>
</evidence>
<reference evidence="12 13" key="1">
    <citation type="submission" date="2009-12" db="EMBL/GenBank/DDBJ databases">
        <title>The Genome Sequence of Anolis carolinensis (Green Anole Lizard).</title>
        <authorList>
            <consortium name="The Genome Sequencing Platform"/>
            <person name="Di Palma F."/>
            <person name="Alfoldi J."/>
            <person name="Heiman D."/>
            <person name="Young S."/>
            <person name="Grabherr M."/>
            <person name="Johnson J."/>
            <person name="Lander E.S."/>
            <person name="Lindblad-Toh K."/>
        </authorList>
    </citation>
    <scope>NUCLEOTIDE SEQUENCE [LARGE SCALE GENOMIC DNA]</scope>
    <source>
        <strain evidence="12 13">JBL SC #1</strain>
    </source>
</reference>
<dbReference type="GO" id="GO:0007015">
    <property type="term" value="P:actin filament organization"/>
    <property type="evidence" value="ECO:0000318"/>
    <property type="project" value="GO_Central"/>
</dbReference>
<keyword evidence="3" id="KW-0963">Cytoplasm</keyword>
<feature type="region of interest" description="Disordered" evidence="9">
    <location>
        <begin position="1170"/>
        <end position="1205"/>
    </location>
</feature>
<dbReference type="KEGG" id="acs:100566288"/>
<feature type="compositionally biased region" description="Basic and acidic residues" evidence="9">
    <location>
        <begin position="1170"/>
        <end position="1186"/>
    </location>
</feature>
<dbReference type="Ensembl" id="ENSACAT00000053741.1">
    <property type="protein sequence ID" value="ENSACAP00000036677.1"/>
    <property type="gene ID" value="ENSACAG00000041958.1"/>
</dbReference>
<evidence type="ECO:0000313" key="12">
    <source>
        <dbReference type="Ensembl" id="ENSACAP00000036677.1"/>
    </source>
</evidence>
<reference evidence="12" key="3">
    <citation type="submission" date="2025-09" db="UniProtKB">
        <authorList>
            <consortium name="Ensembl"/>
        </authorList>
    </citation>
    <scope>IDENTIFICATION</scope>
</reference>
<feature type="compositionally biased region" description="Basic and acidic residues" evidence="9">
    <location>
        <begin position="710"/>
        <end position="720"/>
    </location>
</feature>
<dbReference type="InterPro" id="IPR027685">
    <property type="entry name" value="Shroom_fam"/>
</dbReference>
<keyword evidence="6" id="KW-0206">Cytoskeleton</keyword>
<dbReference type="PANTHER" id="PTHR15012">
    <property type="entry name" value="APICAL PROTEIN/SHROOM-RELATED"/>
    <property type="match status" value="1"/>
</dbReference>
<protein>
    <recommendedName>
        <fullName evidence="14">Shroom family member 1</fullName>
    </recommendedName>
</protein>
<evidence type="ECO:0000256" key="3">
    <source>
        <dbReference type="ARBA" id="ARBA00022490"/>
    </source>
</evidence>
<keyword evidence="13" id="KW-1185">Reference proteome</keyword>
<keyword evidence="4" id="KW-0493">Microtubule</keyword>
<feature type="compositionally biased region" description="Basic and acidic residues" evidence="9">
    <location>
        <begin position="675"/>
        <end position="698"/>
    </location>
</feature>
<feature type="compositionally biased region" description="Basic and acidic residues" evidence="9">
    <location>
        <begin position="776"/>
        <end position="788"/>
    </location>
</feature>
<feature type="region of interest" description="Disordered" evidence="9">
    <location>
        <begin position="531"/>
        <end position="574"/>
    </location>
</feature>
<feature type="compositionally biased region" description="Basic residues" evidence="9">
    <location>
        <begin position="618"/>
        <end position="632"/>
    </location>
</feature>
<sequence length="1525" mass="170884">MSSYEHEVSRWSLIHGQGIEELLEPVVSPRDASRFIAEKPLGGIDQFLHIPGKADSAYSSFSGGSNLPEYPAPLGYTEDDPLPPDQSPYMDSGYVRGIYNPSAMNAELRQMYENKTTGKSSHYKLERTGHTQIYGSTPVHGMPYQTQSPLARFASPLPPPPSPPVRVDSYKGNRNVDQPFTICFDLSGQAEGYVQNPSKGSPFDAPADYYNDYWLSGHETESVITGKGNNWYPTHPYVTKKNNTPIFTKPAAMLEEKIRPNSSEKILWTQNTIHAYKIPEVMNSESFPSLQASHNAVNDTQENKQYFYSYSVHKPPFTEADLPGSLAGSRKPEGELDDFLHPSGVEDHSGLEQTYKCSSSLNYIAESLPNEAALRIIKNYDEKECSFSSDEENSRNVWHPLLKQQTRMERVPSHGLNFMEACRSETYETTNTVSCYKQDAEGSETQLFSGLRKAKENDNNSSPDLLMNSRQGETLDPVHFPNQHLLEKSESQSQPTSASIKINRKTTPLLYYLSGGKNSNFMTHKPHKALEQEDFSKKSPRSNCPVSAAPAEIPKDNNTCMDDTTSANGRLTVGSPALSVDDAFKNDYREKLKIAQSKVLRETSFKRKDLQMSLPIRLKPRPTSRPSIHHLRSSSLSTTNEDSKPIPPLKPLENLRREDESKRPQTTRIGGRKRATVEQKKISYSEPEKLNQLEDQRDQSASWKKKNARSRSDEISEQDTRFVRSKALESQGRALSKAELKQIQHNALLEYMERKTGQRPTTTHHSTQQKPLLRQRASDSKSNLEDRPSNSGTSRKLSNTDGFHQHPTPEQILEPLCFSSAITPASSLGPEMANLKAWHSGVGGSHASDCALEKTLLHSSSSVSSKGTSKSTSPVQDLYTAIDSTTSPLLSTQDHGYYPAHPSPLLKETLDVDQHDILETAKQGSHVAGRRGKSMEETESPERVRLPPLSRSTDQLQCLKGWHVSSGMEAHQSNQGANRQNILQNCESAPRCLPRQSSTEDTTSRKEIKADFCALEAPHSTNNRMYISLGHLPIGHKPLLSMGSRFPFSSIPVEQVCPSPVSSPGDTDNDVFKNPFASGSETASDIPSFHGQSQHSTGSRKEPEPVSTDLALQSSSEGNQSKEEQNVSFSLSEKEESNYGESGDDENSARNSHCSEMAPESSAFFLKEKSNTNSQLEKDTSEKSHVTDAPQWQNLEANDTTDPSENRTYYCTAPLDSQGHENTRSALTNSKALQNVCESSIPVQKTGSFMAETKTPEDQRCDDLAIEIIAKDKTLVDILMPYPNRKTVLDLMEGLFPVNISVPDRSCRWKVGIQIVQENIQRNCDCATDPFHGSENRKSLDDPEDITPKKRELISNIQLKLQALCDKRELLQNQVKEHAACGKELEAVVRGLCKPNEYERYLMFIGDLEKVVSLLLCLSSRLARVQNAMRKMDENTDAEEKHSLNERHRLLSRQREDAKDLKENLDRRERVVSGILSKYMPEGQLQDYRHFVQEKTSLLIEQKDLEEQITFLEEQLERLEKSILP</sequence>
<dbReference type="PROSITE" id="PS51306">
    <property type="entry name" value="ASD1"/>
    <property type="match status" value="1"/>
</dbReference>
<dbReference type="InterPro" id="IPR014799">
    <property type="entry name" value="ASD2_dom"/>
</dbReference>
<keyword evidence="5 7" id="KW-0009">Actin-binding</keyword>
<evidence type="ECO:0000256" key="5">
    <source>
        <dbReference type="ARBA" id="ARBA00023203"/>
    </source>
</evidence>
<proteinExistence type="inferred from homology"/>
<feature type="domain" description="ASD1" evidence="10">
    <location>
        <begin position="592"/>
        <end position="694"/>
    </location>
</feature>
<dbReference type="GO" id="GO:0043296">
    <property type="term" value="C:apical junction complex"/>
    <property type="evidence" value="ECO:0000318"/>
    <property type="project" value="GO_Central"/>
</dbReference>
<dbReference type="GO" id="GO:0051015">
    <property type="term" value="F:actin filament binding"/>
    <property type="evidence" value="ECO:0000318"/>
    <property type="project" value="GO_Central"/>
</dbReference>
<feature type="compositionally biased region" description="Basic and acidic residues" evidence="9">
    <location>
        <begin position="933"/>
        <end position="945"/>
    </location>
</feature>
<evidence type="ECO:0000256" key="6">
    <source>
        <dbReference type="ARBA" id="ARBA00023212"/>
    </source>
</evidence>
<feature type="compositionally biased region" description="Polar residues" evidence="9">
    <location>
        <begin position="789"/>
        <end position="802"/>
    </location>
</feature>
<accession>A0A803TN87</accession>
<feature type="compositionally biased region" description="Basic and acidic residues" evidence="9">
    <location>
        <begin position="653"/>
        <end position="663"/>
    </location>
</feature>
<keyword evidence="8" id="KW-0175">Coiled coil</keyword>
<feature type="compositionally biased region" description="Polar residues" evidence="9">
    <location>
        <begin position="758"/>
        <end position="770"/>
    </location>
</feature>
<reference evidence="12" key="2">
    <citation type="submission" date="2025-08" db="UniProtKB">
        <authorList>
            <consortium name="Ensembl"/>
        </authorList>
    </citation>
    <scope>IDENTIFICATION</scope>
</reference>
<dbReference type="InParanoid" id="A0A803TN87"/>
<evidence type="ECO:0000256" key="8">
    <source>
        <dbReference type="SAM" id="Coils"/>
    </source>
</evidence>
<comment type="subcellular location">
    <subcellularLocation>
        <location evidence="1">Cytoplasm</location>
        <location evidence="1">Cytoskeleton</location>
    </subcellularLocation>
</comment>
<feature type="region of interest" description="Disordered" evidence="9">
    <location>
        <begin position="613"/>
        <end position="720"/>
    </location>
</feature>
<dbReference type="GO" id="GO:0005912">
    <property type="term" value="C:adherens junction"/>
    <property type="evidence" value="ECO:0000318"/>
    <property type="project" value="GO_Central"/>
</dbReference>
<dbReference type="OrthoDB" id="10063560at2759"/>
<dbReference type="PROSITE" id="PS51307">
    <property type="entry name" value="ASD2"/>
    <property type="match status" value="1"/>
</dbReference>
<dbReference type="PANTHER" id="PTHR15012:SF37">
    <property type="entry name" value="PROTEIN SHROOM1"/>
    <property type="match status" value="1"/>
</dbReference>
<evidence type="ECO:0000259" key="11">
    <source>
        <dbReference type="PROSITE" id="PS51307"/>
    </source>
</evidence>
<dbReference type="Gene3D" id="6.10.250.3120">
    <property type="match status" value="1"/>
</dbReference>
<dbReference type="Pfam" id="PF08688">
    <property type="entry name" value="ASD1"/>
    <property type="match status" value="1"/>
</dbReference>
<evidence type="ECO:0008006" key="14">
    <source>
        <dbReference type="Google" id="ProtNLM"/>
    </source>
</evidence>
<feature type="coiled-coil region" evidence="8">
    <location>
        <begin position="1495"/>
        <end position="1522"/>
    </location>
</feature>
<dbReference type="Proteomes" id="UP000001646">
    <property type="component" value="Chromosome 2"/>
</dbReference>
<feature type="domain" description="ASD2" evidence="11">
    <location>
        <begin position="1262"/>
        <end position="1524"/>
    </location>
</feature>
<feature type="compositionally biased region" description="Polar residues" evidence="9">
    <location>
        <begin position="1077"/>
        <end position="1097"/>
    </location>
</feature>
<evidence type="ECO:0000259" key="10">
    <source>
        <dbReference type="PROSITE" id="PS51306"/>
    </source>
</evidence>
<feature type="compositionally biased region" description="Polar residues" evidence="9">
    <location>
        <begin position="556"/>
        <end position="569"/>
    </location>
</feature>
<feature type="compositionally biased region" description="Polar residues" evidence="9">
    <location>
        <begin position="1110"/>
        <end position="1119"/>
    </location>
</feature>
<dbReference type="GO" id="GO:0005874">
    <property type="term" value="C:microtubule"/>
    <property type="evidence" value="ECO:0007669"/>
    <property type="project" value="UniProtKB-KW"/>
</dbReference>
<dbReference type="InterPro" id="IPR014800">
    <property type="entry name" value="ASD1_dom"/>
</dbReference>
<feature type="region of interest" description="Disordered" evidence="9">
    <location>
        <begin position="921"/>
        <end position="946"/>
    </location>
</feature>
<dbReference type="GO" id="GO:0016324">
    <property type="term" value="C:apical plasma membrane"/>
    <property type="evidence" value="ECO:0000318"/>
    <property type="project" value="GO_Central"/>
</dbReference>
<evidence type="ECO:0000256" key="1">
    <source>
        <dbReference type="ARBA" id="ARBA00004245"/>
    </source>
</evidence>
<feature type="region of interest" description="Disordered" evidence="9">
    <location>
        <begin position="754"/>
        <end position="808"/>
    </location>
</feature>
<gene>
    <name evidence="12" type="primary">shroom1</name>
</gene>
<evidence type="ECO:0000256" key="9">
    <source>
        <dbReference type="SAM" id="MobiDB-lite"/>
    </source>
</evidence>
<evidence type="ECO:0000256" key="2">
    <source>
        <dbReference type="ARBA" id="ARBA00006469"/>
    </source>
</evidence>
<dbReference type="GeneTree" id="ENSGT00940000160656"/>
<comment type="similarity">
    <text evidence="2">Belongs to the shroom family.</text>
</comment>
<name>A0A803TN87_ANOCA</name>